<reference evidence="2 3" key="1">
    <citation type="submission" date="2018-11" db="EMBL/GenBank/DDBJ databases">
        <authorList>
            <consortium name="Pathogen Informatics"/>
        </authorList>
    </citation>
    <scope>NUCLEOTIDE SEQUENCE [LARGE SCALE GENOMIC DNA]</scope>
</reference>
<dbReference type="AlphaFoldDB" id="A0A3P7KVF3"/>
<sequence>MNTGDVRHPTIAPHAKPLTKPLAPSPTTAEINSDQPHYQNWGLYPKVSSVRSRI</sequence>
<evidence type="ECO:0000313" key="3">
    <source>
        <dbReference type="Proteomes" id="UP000281553"/>
    </source>
</evidence>
<gene>
    <name evidence="2" type="ORF">DILT_LOCUS4776</name>
</gene>
<accession>A0A3P7KVF3</accession>
<feature type="region of interest" description="Disordered" evidence="1">
    <location>
        <begin position="1"/>
        <end position="37"/>
    </location>
</feature>
<evidence type="ECO:0000313" key="2">
    <source>
        <dbReference type="EMBL" id="VDN08945.1"/>
    </source>
</evidence>
<evidence type="ECO:0000256" key="1">
    <source>
        <dbReference type="SAM" id="MobiDB-lite"/>
    </source>
</evidence>
<proteinExistence type="predicted"/>
<feature type="non-terminal residue" evidence="2">
    <location>
        <position position="54"/>
    </location>
</feature>
<feature type="compositionally biased region" description="Polar residues" evidence="1">
    <location>
        <begin position="25"/>
        <end position="37"/>
    </location>
</feature>
<protein>
    <submittedName>
        <fullName evidence="2">Uncharacterized protein</fullName>
    </submittedName>
</protein>
<keyword evidence="3" id="KW-1185">Reference proteome</keyword>
<name>A0A3P7KVF3_DIBLA</name>
<dbReference type="EMBL" id="UYRU01046086">
    <property type="protein sequence ID" value="VDN08945.1"/>
    <property type="molecule type" value="Genomic_DNA"/>
</dbReference>
<dbReference type="Proteomes" id="UP000281553">
    <property type="component" value="Unassembled WGS sequence"/>
</dbReference>
<organism evidence="2 3">
    <name type="scientific">Dibothriocephalus latus</name>
    <name type="common">Fish tapeworm</name>
    <name type="synonym">Diphyllobothrium latum</name>
    <dbReference type="NCBI Taxonomy" id="60516"/>
    <lineage>
        <taxon>Eukaryota</taxon>
        <taxon>Metazoa</taxon>
        <taxon>Spiralia</taxon>
        <taxon>Lophotrochozoa</taxon>
        <taxon>Platyhelminthes</taxon>
        <taxon>Cestoda</taxon>
        <taxon>Eucestoda</taxon>
        <taxon>Diphyllobothriidea</taxon>
        <taxon>Diphyllobothriidae</taxon>
        <taxon>Dibothriocephalus</taxon>
    </lineage>
</organism>